<keyword evidence="4" id="KW-1185">Reference proteome</keyword>
<accession>A0A558QZ91</accession>
<dbReference type="EMBL" id="VNIM01000065">
    <property type="protein sequence ID" value="TVV72429.1"/>
    <property type="molecule type" value="Genomic_DNA"/>
</dbReference>
<evidence type="ECO:0000313" key="3">
    <source>
        <dbReference type="EMBL" id="TVV72429.1"/>
    </source>
</evidence>
<dbReference type="Proteomes" id="UP000318681">
    <property type="component" value="Unassembled WGS sequence"/>
</dbReference>
<gene>
    <name evidence="3" type="ORF">FOY91_14580</name>
</gene>
<feature type="chain" id="PRO_5022220930" description="Lysozyme inhibitor" evidence="2">
    <location>
        <begin position="21"/>
        <end position="127"/>
    </location>
</feature>
<dbReference type="RefSeq" id="WP_145153462.1">
    <property type="nucleotide sequence ID" value="NZ_VNIM01000065.1"/>
</dbReference>
<feature type="region of interest" description="Disordered" evidence="1">
    <location>
        <begin position="101"/>
        <end position="127"/>
    </location>
</feature>
<feature type="signal peptide" evidence="2">
    <location>
        <begin position="1"/>
        <end position="20"/>
    </location>
</feature>
<dbReference type="PROSITE" id="PS51257">
    <property type="entry name" value="PROKAR_LIPOPROTEIN"/>
    <property type="match status" value="1"/>
</dbReference>
<proteinExistence type="predicted"/>
<name>A0A558QZ91_9SPHN</name>
<evidence type="ECO:0000256" key="1">
    <source>
        <dbReference type="SAM" id="MobiDB-lite"/>
    </source>
</evidence>
<feature type="compositionally biased region" description="Polar residues" evidence="1">
    <location>
        <begin position="114"/>
        <end position="127"/>
    </location>
</feature>
<reference evidence="3 4" key="1">
    <citation type="submission" date="2019-07" db="EMBL/GenBank/DDBJ databases">
        <title>Sphingomonas solaris sp. nov., isolated from a solar panel from Boston, Massachusetts.</title>
        <authorList>
            <person name="Tanner K."/>
            <person name="Pascual J."/>
            <person name="Mancuso C."/>
            <person name="Pereto J."/>
            <person name="Khalil A."/>
            <person name="Vilanova C."/>
        </authorList>
    </citation>
    <scope>NUCLEOTIDE SEQUENCE [LARGE SCALE GENOMIC DNA]</scope>
    <source>
        <strain evidence="3 4">R4DWN</strain>
    </source>
</reference>
<dbReference type="AlphaFoldDB" id="A0A558QZ91"/>
<organism evidence="3 4">
    <name type="scientific">Alterirhizorhabdus solaris</name>
    <dbReference type="NCBI Taxonomy" id="2529389"/>
    <lineage>
        <taxon>Bacteria</taxon>
        <taxon>Pseudomonadati</taxon>
        <taxon>Pseudomonadota</taxon>
        <taxon>Alphaproteobacteria</taxon>
        <taxon>Sphingomonadales</taxon>
        <taxon>Rhizorhabdaceae</taxon>
        <taxon>Alterirhizorhabdus</taxon>
    </lineage>
</organism>
<evidence type="ECO:0000256" key="2">
    <source>
        <dbReference type="SAM" id="SignalP"/>
    </source>
</evidence>
<evidence type="ECO:0000313" key="4">
    <source>
        <dbReference type="Proteomes" id="UP000318681"/>
    </source>
</evidence>
<dbReference type="OrthoDB" id="7472092at2"/>
<comment type="caution">
    <text evidence="3">The sequence shown here is derived from an EMBL/GenBank/DDBJ whole genome shotgun (WGS) entry which is preliminary data.</text>
</comment>
<evidence type="ECO:0008006" key="5">
    <source>
        <dbReference type="Google" id="ProtNLM"/>
    </source>
</evidence>
<sequence length="127" mass="13014">MKNLPPLLRAAPLALLAVLAACNSKTETATADGAAEANTATAAPPIELPPPLIASRTFRCKDNSLLYIDFYGGEKTADLRAVKDGTVTKLVAEEAGKPLTGGGYSVSGTGKEVTITQPGKPSQSCKA</sequence>
<protein>
    <recommendedName>
        <fullName evidence="5">Lysozyme inhibitor</fullName>
    </recommendedName>
</protein>
<keyword evidence="2" id="KW-0732">Signal</keyword>